<sequence>MQITMHFATSSEPTGIVSVYRSNLLNPFPFTYFNHNITLKCRDQDSNLGYYGYTLLDHTT</sequence>
<comment type="caution">
    <text evidence="1">The sequence shown here is derived from an EMBL/GenBank/DDBJ whole genome shotgun (WGS) entry which is preliminary data.</text>
</comment>
<reference evidence="1 2" key="1">
    <citation type="submission" date="2016-03" db="EMBL/GenBank/DDBJ databases">
        <title>EvidentialGene: Evidence-directed Construction of Genes on Genomes.</title>
        <authorList>
            <person name="Gilbert D.G."/>
            <person name="Choi J.-H."/>
            <person name="Mockaitis K."/>
            <person name="Colbourne J."/>
            <person name="Pfrender M."/>
        </authorList>
    </citation>
    <scope>NUCLEOTIDE SEQUENCE [LARGE SCALE GENOMIC DNA]</scope>
    <source>
        <strain evidence="1 2">Xinb3</strain>
        <tissue evidence="1">Complete organism</tissue>
    </source>
</reference>
<keyword evidence="2" id="KW-1185">Reference proteome</keyword>
<protein>
    <submittedName>
        <fullName evidence="1">Uncharacterized protein</fullName>
    </submittedName>
</protein>
<organism evidence="1 2">
    <name type="scientific">Daphnia magna</name>
    <dbReference type="NCBI Taxonomy" id="35525"/>
    <lineage>
        <taxon>Eukaryota</taxon>
        <taxon>Metazoa</taxon>
        <taxon>Ecdysozoa</taxon>
        <taxon>Arthropoda</taxon>
        <taxon>Crustacea</taxon>
        <taxon>Branchiopoda</taxon>
        <taxon>Diplostraca</taxon>
        <taxon>Cladocera</taxon>
        <taxon>Anomopoda</taxon>
        <taxon>Daphniidae</taxon>
        <taxon>Daphnia</taxon>
    </lineage>
</organism>
<dbReference type="EMBL" id="LRGB01016246">
    <property type="protein sequence ID" value="KZR98668.1"/>
    <property type="molecule type" value="Genomic_DNA"/>
</dbReference>
<dbReference type="Proteomes" id="UP000076858">
    <property type="component" value="Unassembled WGS sequence"/>
</dbReference>
<evidence type="ECO:0000313" key="1">
    <source>
        <dbReference type="EMBL" id="KZR98668.1"/>
    </source>
</evidence>
<proteinExistence type="predicted"/>
<evidence type="ECO:0000313" key="2">
    <source>
        <dbReference type="Proteomes" id="UP000076858"/>
    </source>
</evidence>
<name>A0A164G8U9_9CRUS</name>
<gene>
    <name evidence="1" type="ORF">APZ42_005808</name>
</gene>
<dbReference type="AlphaFoldDB" id="A0A164G8U9"/>
<accession>A0A164G8U9</accession>